<reference evidence="2 3" key="1">
    <citation type="journal article" date="2020" name="ISME J.">
        <title>Comparative genomics reveals insights into cyanobacterial evolution and habitat adaptation.</title>
        <authorList>
            <person name="Chen M.Y."/>
            <person name="Teng W.K."/>
            <person name="Zhao L."/>
            <person name="Hu C.X."/>
            <person name="Zhou Y.K."/>
            <person name="Han B.P."/>
            <person name="Song L.R."/>
            <person name="Shu W.S."/>
        </authorList>
    </citation>
    <scope>NUCLEOTIDE SEQUENCE [LARGE SCALE GENOMIC DNA]</scope>
    <source>
        <strain evidence="2 3">FACHB-260</strain>
    </source>
</reference>
<dbReference type="EMBL" id="JACJRF010000059">
    <property type="protein sequence ID" value="MBD2346896.1"/>
    <property type="molecule type" value="Genomic_DNA"/>
</dbReference>
<organism evidence="2 3">
    <name type="scientific">Anabaena subtropica FACHB-260</name>
    <dbReference type="NCBI Taxonomy" id="2692884"/>
    <lineage>
        <taxon>Bacteria</taxon>
        <taxon>Bacillati</taxon>
        <taxon>Cyanobacteriota</taxon>
        <taxon>Cyanophyceae</taxon>
        <taxon>Nostocales</taxon>
        <taxon>Nostocaceae</taxon>
        <taxon>Anabaena</taxon>
    </lineage>
</organism>
<keyword evidence="1" id="KW-0812">Transmembrane</keyword>
<name>A0ABR8CUM1_9NOST</name>
<feature type="transmembrane region" description="Helical" evidence="1">
    <location>
        <begin position="49"/>
        <end position="67"/>
    </location>
</feature>
<feature type="transmembrane region" description="Helical" evidence="1">
    <location>
        <begin position="6"/>
        <end position="24"/>
    </location>
</feature>
<evidence type="ECO:0000256" key="1">
    <source>
        <dbReference type="SAM" id="Phobius"/>
    </source>
</evidence>
<keyword evidence="1" id="KW-1133">Transmembrane helix</keyword>
<protein>
    <submittedName>
        <fullName evidence="2">Uncharacterized protein</fullName>
    </submittedName>
</protein>
<sequence>MDFPTLISALTAAATPLITVLRFMRETESTGETSRTNGKERPLLPMRKFQTAFLASVIVVGLLMGVVRPLGILQSSELAAFDHLMRSRPTEQPDPRLLVVTVDSHFALRSLPARIFNLSGS</sequence>
<keyword evidence="1" id="KW-0472">Membrane</keyword>
<evidence type="ECO:0000313" key="2">
    <source>
        <dbReference type="EMBL" id="MBD2346896.1"/>
    </source>
</evidence>
<gene>
    <name evidence="2" type="ORF">H6G18_22525</name>
</gene>
<dbReference type="RefSeq" id="WP_190409303.1">
    <property type="nucleotide sequence ID" value="NZ_JACJRF010000059.1"/>
</dbReference>
<comment type="caution">
    <text evidence="2">The sequence shown here is derived from an EMBL/GenBank/DDBJ whole genome shotgun (WGS) entry which is preliminary data.</text>
</comment>
<accession>A0ABR8CUM1</accession>
<evidence type="ECO:0000313" key="3">
    <source>
        <dbReference type="Proteomes" id="UP000607281"/>
    </source>
</evidence>
<proteinExistence type="predicted"/>
<keyword evidence="3" id="KW-1185">Reference proteome</keyword>
<dbReference type="Proteomes" id="UP000607281">
    <property type="component" value="Unassembled WGS sequence"/>
</dbReference>